<organism evidence="2 3">
    <name type="scientific">Novipirellula artificiosorum</name>
    <dbReference type="NCBI Taxonomy" id="2528016"/>
    <lineage>
        <taxon>Bacteria</taxon>
        <taxon>Pseudomonadati</taxon>
        <taxon>Planctomycetota</taxon>
        <taxon>Planctomycetia</taxon>
        <taxon>Pirellulales</taxon>
        <taxon>Pirellulaceae</taxon>
        <taxon>Novipirellula</taxon>
    </lineage>
</organism>
<feature type="transmembrane region" description="Helical" evidence="1">
    <location>
        <begin position="252"/>
        <end position="269"/>
    </location>
</feature>
<evidence type="ECO:0000313" key="3">
    <source>
        <dbReference type="Proteomes" id="UP000319143"/>
    </source>
</evidence>
<feature type="transmembrane region" description="Helical" evidence="1">
    <location>
        <begin position="220"/>
        <end position="240"/>
    </location>
</feature>
<protein>
    <submittedName>
        <fullName evidence="2">Uncharacterized protein</fullName>
    </submittedName>
</protein>
<keyword evidence="1" id="KW-0472">Membrane</keyword>
<feature type="transmembrane region" description="Helical" evidence="1">
    <location>
        <begin position="181"/>
        <end position="200"/>
    </location>
</feature>
<evidence type="ECO:0000313" key="2">
    <source>
        <dbReference type="EMBL" id="TWU42212.1"/>
    </source>
</evidence>
<dbReference type="EMBL" id="SJPV01000001">
    <property type="protein sequence ID" value="TWU42212.1"/>
    <property type="molecule type" value="Genomic_DNA"/>
</dbReference>
<dbReference type="AlphaFoldDB" id="A0A5C6E017"/>
<dbReference type="RefSeq" id="WP_146524311.1">
    <property type="nucleotide sequence ID" value="NZ_SJPV01000001.1"/>
</dbReference>
<dbReference type="Proteomes" id="UP000319143">
    <property type="component" value="Unassembled WGS sequence"/>
</dbReference>
<feature type="transmembrane region" description="Helical" evidence="1">
    <location>
        <begin position="128"/>
        <end position="148"/>
    </location>
</feature>
<comment type="caution">
    <text evidence="2">The sequence shown here is derived from an EMBL/GenBank/DDBJ whole genome shotgun (WGS) entry which is preliminary data.</text>
</comment>
<feature type="transmembrane region" description="Helical" evidence="1">
    <location>
        <begin position="99"/>
        <end position="122"/>
    </location>
</feature>
<evidence type="ECO:0000256" key="1">
    <source>
        <dbReference type="SAM" id="Phobius"/>
    </source>
</evidence>
<dbReference type="OrthoDB" id="288355at2"/>
<name>A0A5C6E017_9BACT</name>
<keyword evidence="1" id="KW-0812">Transmembrane</keyword>
<keyword evidence="1" id="KW-1133">Transmembrane helix</keyword>
<accession>A0A5C6E017</accession>
<gene>
    <name evidence="2" type="ORF">Poly41_05080</name>
</gene>
<sequence>MTIESLTELTTPATGDRRRIFFVTAAIATGVWFLVAVATAIVGAVFLTGWYGYSGNLQTALQCFDKTQEGISTAIALQVAVWWHWRIPNRSPKAHLVRLIGFFTVLSIVGLLTQMGVVHVVQSSPLTLVVWAAFGSLIIPMYLIGMCIPSQFWQFQLVDRSQLDLAAEATFASIKGWSIKGLFLTTLLVAIVLALYQAMRRIYESTFDSAMMIQYPGNDLWLFLSYIGSIATSLMVLWGAACSMCDSGRRRGILLLFAAVGFESMLQLINLTLYNPGQDIFVDMWKETLFNNAIAGIVTYQISRWFFRRWQQAGYKLIGWVRGQGSLPPPMPDQLPP</sequence>
<keyword evidence="3" id="KW-1185">Reference proteome</keyword>
<feature type="transmembrane region" description="Helical" evidence="1">
    <location>
        <begin position="20"/>
        <end position="50"/>
    </location>
</feature>
<reference evidence="2 3" key="1">
    <citation type="submission" date="2019-02" db="EMBL/GenBank/DDBJ databases">
        <title>Deep-cultivation of Planctomycetes and their phenomic and genomic characterization uncovers novel biology.</title>
        <authorList>
            <person name="Wiegand S."/>
            <person name="Jogler M."/>
            <person name="Boedeker C."/>
            <person name="Pinto D."/>
            <person name="Vollmers J."/>
            <person name="Rivas-Marin E."/>
            <person name="Kohn T."/>
            <person name="Peeters S.H."/>
            <person name="Heuer A."/>
            <person name="Rast P."/>
            <person name="Oberbeckmann S."/>
            <person name="Bunk B."/>
            <person name="Jeske O."/>
            <person name="Meyerdierks A."/>
            <person name="Storesund J.E."/>
            <person name="Kallscheuer N."/>
            <person name="Luecker S."/>
            <person name="Lage O.M."/>
            <person name="Pohl T."/>
            <person name="Merkel B.J."/>
            <person name="Hornburger P."/>
            <person name="Mueller R.-W."/>
            <person name="Bruemmer F."/>
            <person name="Labrenz M."/>
            <person name="Spormann A.M."/>
            <person name="Op Den Camp H."/>
            <person name="Overmann J."/>
            <person name="Amann R."/>
            <person name="Jetten M.S.M."/>
            <person name="Mascher T."/>
            <person name="Medema M.H."/>
            <person name="Devos D.P."/>
            <person name="Kaster A.-K."/>
            <person name="Ovreas L."/>
            <person name="Rohde M."/>
            <person name="Galperin M.Y."/>
            <person name="Jogler C."/>
        </authorList>
    </citation>
    <scope>NUCLEOTIDE SEQUENCE [LARGE SCALE GENOMIC DNA]</scope>
    <source>
        <strain evidence="2 3">Poly41</strain>
    </source>
</reference>
<proteinExistence type="predicted"/>